<dbReference type="RefSeq" id="XP_027614641.1">
    <property type="nucleotide sequence ID" value="XM_027758840.1"/>
</dbReference>
<accession>A0A401GND2</accession>
<dbReference type="STRING" id="139825.A0A401GND2"/>
<comment type="caution">
    <text evidence="5">The sequence shown here is derived from an EMBL/GenBank/DDBJ whole genome shotgun (WGS) entry which is preliminary data.</text>
</comment>
<evidence type="ECO:0000313" key="6">
    <source>
        <dbReference type="Proteomes" id="UP000287166"/>
    </source>
</evidence>
<dbReference type="GO" id="GO:0006364">
    <property type="term" value="P:rRNA processing"/>
    <property type="evidence" value="ECO:0007669"/>
    <property type="project" value="InterPro"/>
</dbReference>
<dbReference type="EMBL" id="BFAD01000005">
    <property type="protein sequence ID" value="GBE83728.1"/>
    <property type="molecule type" value="Genomic_DNA"/>
</dbReference>
<feature type="compositionally biased region" description="Basic and acidic residues" evidence="4">
    <location>
        <begin position="123"/>
        <end position="132"/>
    </location>
</feature>
<sequence length="216" mass="23890">MPTNFELQVRSSPDVFDSAHEAAVVIVGLTNPEDGAVSCTDFQFIPYSSARTQRKQEEETELAKDDATVEISMTEVITLASSSKALESSSPESQSKTISAAKPSTILSGAEDEDSEVNSELGEQERNLDRKGKGNRIQAFAQRDLVAFTFAGDRVVQDFAEQKRREIQEDAPHEVDTTLPGWAPRKHHASRRSAIRRRPSSWLQTCHPYTNLQGAV</sequence>
<dbReference type="GO" id="GO:0032040">
    <property type="term" value="C:small-subunit processome"/>
    <property type="evidence" value="ECO:0007669"/>
    <property type="project" value="InterPro"/>
</dbReference>
<dbReference type="Proteomes" id="UP000287166">
    <property type="component" value="Unassembled WGS sequence"/>
</dbReference>
<protein>
    <submittedName>
        <fullName evidence="5">Uncharacterized protein</fullName>
    </submittedName>
</protein>
<gene>
    <name evidence="5" type="ORF">SCP_0507840</name>
</gene>
<feature type="compositionally biased region" description="Low complexity" evidence="4">
    <location>
        <begin position="82"/>
        <end position="99"/>
    </location>
</feature>
<evidence type="ECO:0000313" key="5">
    <source>
        <dbReference type="EMBL" id="GBE83728.1"/>
    </source>
</evidence>
<evidence type="ECO:0000256" key="4">
    <source>
        <dbReference type="SAM" id="MobiDB-lite"/>
    </source>
</evidence>
<dbReference type="InParanoid" id="A0A401GND2"/>
<dbReference type="GeneID" id="38780645"/>
<keyword evidence="2" id="KW-0597">Phosphoprotein</keyword>
<feature type="region of interest" description="Disordered" evidence="4">
    <location>
        <begin position="173"/>
        <end position="196"/>
    </location>
</feature>
<name>A0A401GND2_9APHY</name>
<dbReference type="AlphaFoldDB" id="A0A401GND2"/>
<keyword evidence="6" id="KW-1185">Reference proteome</keyword>
<evidence type="ECO:0000256" key="2">
    <source>
        <dbReference type="ARBA" id="ARBA00022553"/>
    </source>
</evidence>
<dbReference type="Pfam" id="PF04615">
    <property type="entry name" value="Utp14"/>
    <property type="match status" value="1"/>
</dbReference>
<dbReference type="PANTHER" id="PTHR14150:SF12">
    <property type="entry name" value="U3 SMALL NUCLEOLAR RNA-ASSOCIATED PROTEIN 14 HOMOLOG A"/>
    <property type="match status" value="1"/>
</dbReference>
<comment type="subcellular location">
    <subcellularLocation>
        <location evidence="1">Nucleus</location>
        <location evidence="1">Nucleolus</location>
    </subcellularLocation>
</comment>
<dbReference type="PANTHER" id="PTHR14150">
    <property type="entry name" value="U3 SMALL NUCLEOLAR RNA-ASSOCIATED PROTEIN 14"/>
    <property type="match status" value="1"/>
</dbReference>
<evidence type="ECO:0000256" key="3">
    <source>
        <dbReference type="ARBA" id="ARBA00023242"/>
    </source>
</evidence>
<feature type="compositionally biased region" description="Basic residues" evidence="4">
    <location>
        <begin position="184"/>
        <end position="196"/>
    </location>
</feature>
<reference evidence="5 6" key="1">
    <citation type="journal article" date="2018" name="Sci. Rep.">
        <title>Genome sequence of the cauliflower mushroom Sparassis crispa (Hanabiratake) and its association with beneficial usage.</title>
        <authorList>
            <person name="Kiyama R."/>
            <person name="Furutani Y."/>
            <person name="Kawaguchi K."/>
            <person name="Nakanishi T."/>
        </authorList>
    </citation>
    <scope>NUCLEOTIDE SEQUENCE [LARGE SCALE GENOMIC DNA]</scope>
</reference>
<organism evidence="5 6">
    <name type="scientific">Sparassis crispa</name>
    <dbReference type="NCBI Taxonomy" id="139825"/>
    <lineage>
        <taxon>Eukaryota</taxon>
        <taxon>Fungi</taxon>
        <taxon>Dikarya</taxon>
        <taxon>Basidiomycota</taxon>
        <taxon>Agaricomycotina</taxon>
        <taxon>Agaricomycetes</taxon>
        <taxon>Polyporales</taxon>
        <taxon>Sparassidaceae</taxon>
        <taxon>Sparassis</taxon>
    </lineage>
</organism>
<evidence type="ECO:0000256" key="1">
    <source>
        <dbReference type="ARBA" id="ARBA00004604"/>
    </source>
</evidence>
<proteinExistence type="predicted"/>
<feature type="region of interest" description="Disordered" evidence="4">
    <location>
        <begin position="82"/>
        <end position="132"/>
    </location>
</feature>
<dbReference type="InterPro" id="IPR006709">
    <property type="entry name" value="SSU_processome_Utp14"/>
</dbReference>
<keyword evidence="3" id="KW-0539">Nucleus</keyword>
<dbReference type="OrthoDB" id="277439at2759"/>